<keyword evidence="2" id="KW-0449">Lipoprotein</keyword>
<evidence type="ECO:0000313" key="3">
    <source>
        <dbReference type="EMBL" id="VFS93981.1"/>
    </source>
</evidence>
<keyword evidence="1" id="KW-1133">Transmembrane helix</keyword>
<dbReference type="EMBL" id="FLAC01000001">
    <property type="protein sequence ID" value="SAP46720.1"/>
    <property type="molecule type" value="Genomic_DNA"/>
</dbReference>
<reference evidence="3 5" key="1">
    <citation type="submission" date="2019-03" db="EMBL/GenBank/DDBJ databases">
        <authorList>
            <consortium name="Pathogen Informatics"/>
        </authorList>
    </citation>
    <scope>NUCLEOTIDE SEQUENCE [LARGE SCALE GENOMIC DNA]</scope>
    <source>
        <strain evidence="2 4">2880STDY5682802</strain>
        <strain evidence="3 5">NCTC12998</strain>
    </source>
</reference>
<dbReference type="AlphaFoldDB" id="A0A2X2E594"/>
<organism evidence="3 5">
    <name type="scientific">Raoultella planticola</name>
    <name type="common">Klebsiella planticola</name>
    <dbReference type="NCBI Taxonomy" id="575"/>
    <lineage>
        <taxon>Bacteria</taxon>
        <taxon>Pseudomonadati</taxon>
        <taxon>Pseudomonadota</taxon>
        <taxon>Gammaproteobacteria</taxon>
        <taxon>Enterobacterales</taxon>
        <taxon>Enterobacteriaceae</taxon>
        <taxon>Klebsiella/Raoultella group</taxon>
        <taxon>Raoultella</taxon>
    </lineage>
</organism>
<dbReference type="Proteomes" id="UP000078124">
    <property type="component" value="Unassembled WGS sequence"/>
</dbReference>
<evidence type="ECO:0000313" key="5">
    <source>
        <dbReference type="Proteomes" id="UP000345637"/>
    </source>
</evidence>
<evidence type="ECO:0000256" key="1">
    <source>
        <dbReference type="SAM" id="Phobius"/>
    </source>
</evidence>
<keyword evidence="1" id="KW-0472">Membrane</keyword>
<dbReference type="EMBL" id="CAADJE010000044">
    <property type="protein sequence ID" value="VFS93981.1"/>
    <property type="molecule type" value="Genomic_DNA"/>
</dbReference>
<gene>
    <name evidence="3" type="ORF">NCTC12998_07777</name>
    <name evidence="2" type="ORF">SAMEA2273876_00365</name>
</gene>
<name>A0A2X2E594_RAOPL</name>
<feature type="transmembrane region" description="Helical" evidence="1">
    <location>
        <begin position="6"/>
        <end position="26"/>
    </location>
</feature>
<sequence>MYNAMNLHALPLPLAVGDVMMAVIFLNDPK</sequence>
<evidence type="ECO:0000313" key="4">
    <source>
        <dbReference type="Proteomes" id="UP000078124"/>
    </source>
</evidence>
<dbReference type="Proteomes" id="UP000345637">
    <property type="component" value="Unassembled WGS sequence"/>
</dbReference>
<keyword evidence="1" id="KW-0812">Transmembrane</keyword>
<protein>
    <submittedName>
        <fullName evidence="2">Lipoprotein YajG</fullName>
    </submittedName>
</protein>
<evidence type="ECO:0000313" key="2">
    <source>
        <dbReference type="EMBL" id="SAP46720.1"/>
    </source>
</evidence>
<accession>A0A2X2E594</accession>
<proteinExistence type="predicted"/>